<organism evidence="6 7">
    <name type="scientific">Paraburkholderia acidicola</name>
    <dbReference type="NCBI Taxonomy" id="1912599"/>
    <lineage>
        <taxon>Bacteria</taxon>
        <taxon>Pseudomonadati</taxon>
        <taxon>Pseudomonadota</taxon>
        <taxon>Betaproteobacteria</taxon>
        <taxon>Burkholderiales</taxon>
        <taxon>Burkholderiaceae</taxon>
        <taxon>Paraburkholderia</taxon>
    </lineage>
</organism>
<evidence type="ECO:0000256" key="2">
    <source>
        <dbReference type="ARBA" id="ARBA00022692"/>
    </source>
</evidence>
<dbReference type="Proteomes" id="UP001469089">
    <property type="component" value="Unassembled WGS sequence"/>
</dbReference>
<dbReference type="PANTHER" id="PTHR34597">
    <property type="entry name" value="SLR1661 PROTEIN"/>
    <property type="match status" value="1"/>
</dbReference>
<protein>
    <submittedName>
        <fullName evidence="6">ShlB/FhaC/HecB family hemolysin secretion/activation protein</fullName>
    </submittedName>
</protein>
<dbReference type="InterPro" id="IPR051544">
    <property type="entry name" value="TPS_OM_transporter"/>
</dbReference>
<dbReference type="InterPro" id="IPR013686">
    <property type="entry name" value="Polypept-transport_assoc_ShlB"/>
</dbReference>
<feature type="domain" description="Polypeptide-transport-associated ShlB-type" evidence="5">
    <location>
        <begin position="95"/>
        <end position="170"/>
    </location>
</feature>
<dbReference type="Gene3D" id="2.40.160.50">
    <property type="entry name" value="membrane protein fhac: a member of the omp85/tpsb transporter family"/>
    <property type="match status" value="1"/>
</dbReference>
<proteinExistence type="predicted"/>
<keyword evidence="1" id="KW-0472">Membrane</keyword>
<sequence length="582" mass="63381">MTRRWNGIHDAPYGETDRYGRRHKKNRCSWGAGILTAALLSPAHAQVAAAPPNAGQILRQTEQAPQSLPPPQAPLKLDVENAGQSVLQAPPTAKFRVTGFRIQGNTVYPEARLQPLLHDAIGRDLDLAGLEEVAARITGYYRDHGFLLARAYLPAQDIHDGVVNIAVLEGRYDKIVIHNESLVRDWAADMPLQVLQPGDVVQTQRLESALLLTGDLAGVGDVASTLRPGSTVGTSQLDVAIPADRRVSGSVSLDNYGNRYTGGDRLGASLAVRSPLGIGDLFNVDGLVSDEHQYYGRASYQVPVGSYGTQIGAAYSALRYSLGKEFDQLDAHGTARTVGGFLTQPLIRRRDFNLSARIGVDKVELIDKIDLYGTRNARNLLNWTLSLNGNLRDSFGGGGVTSFSVSYLTGQLDFHDPLSRELDAISAHTEGHFQVWNFSLLRLQRLTDRFSLYGAFQAQVASKNLDSAEQFQLGGAYGVRGYPQGEGNGDQGYLATLELRYALTPAWQLAGFYDVGHVTISKDPWTSDPNSRTLGDVGVAVRWNYAAHWSVDSALAWRVAGGTPDSGPDHNPRVWIRGSSYF</sequence>
<dbReference type="InterPro" id="IPR005565">
    <property type="entry name" value="Hemolysn_activator_HlyB_C"/>
</dbReference>
<dbReference type="RefSeq" id="WP_349543223.1">
    <property type="nucleotide sequence ID" value="NZ_JAOALG010000001.1"/>
</dbReference>
<evidence type="ECO:0000313" key="7">
    <source>
        <dbReference type="Proteomes" id="UP001469089"/>
    </source>
</evidence>
<keyword evidence="1" id="KW-1134">Transmembrane beta strand</keyword>
<keyword evidence="7" id="KW-1185">Reference proteome</keyword>
<dbReference type="Gene3D" id="3.10.20.310">
    <property type="entry name" value="membrane protein fhac"/>
    <property type="match status" value="1"/>
</dbReference>
<evidence type="ECO:0000256" key="3">
    <source>
        <dbReference type="ARBA" id="ARBA00023237"/>
    </source>
</evidence>
<name>A0ABV1LPT7_9BURK</name>
<dbReference type="EMBL" id="JAOALG010000001">
    <property type="protein sequence ID" value="MEQ5841288.1"/>
    <property type="molecule type" value="Genomic_DNA"/>
</dbReference>
<comment type="caution">
    <text evidence="6">The sequence shown here is derived from an EMBL/GenBank/DDBJ whole genome shotgun (WGS) entry which is preliminary data.</text>
</comment>
<keyword evidence="3" id="KW-0998">Cell outer membrane</keyword>
<dbReference type="Pfam" id="PF08479">
    <property type="entry name" value="POTRA_2"/>
    <property type="match status" value="1"/>
</dbReference>
<keyword evidence="2" id="KW-0812">Transmembrane</keyword>
<gene>
    <name evidence="6" type="ORF">N0A02_17810</name>
</gene>
<evidence type="ECO:0000259" key="4">
    <source>
        <dbReference type="Pfam" id="PF03865"/>
    </source>
</evidence>
<feature type="domain" description="Haemolysin activator HlyB C-terminal" evidence="4">
    <location>
        <begin position="233"/>
        <end position="521"/>
    </location>
</feature>
<accession>A0ABV1LPT7</accession>
<evidence type="ECO:0000256" key="1">
    <source>
        <dbReference type="ARBA" id="ARBA00022452"/>
    </source>
</evidence>
<evidence type="ECO:0000259" key="5">
    <source>
        <dbReference type="Pfam" id="PF08479"/>
    </source>
</evidence>
<dbReference type="PANTHER" id="PTHR34597:SF1">
    <property type="entry name" value="HEME_HEMOPEXIN TRANSPORTER PROTEIN HUXB"/>
    <property type="match status" value="1"/>
</dbReference>
<evidence type="ECO:0000313" key="6">
    <source>
        <dbReference type="EMBL" id="MEQ5841288.1"/>
    </source>
</evidence>
<dbReference type="Pfam" id="PF03865">
    <property type="entry name" value="ShlB"/>
    <property type="match status" value="1"/>
</dbReference>
<reference evidence="6 7" key="1">
    <citation type="journal article" date="2024" name="Chem. Sci.">
        <title>Discovery of a lagriamide polyketide by integrated genome mining, isotopic labeling, and untargeted metabolomics.</title>
        <authorList>
            <person name="Fergusson C.H."/>
            <person name="Saulog J."/>
            <person name="Paulo B.S."/>
            <person name="Wilson D.M."/>
            <person name="Liu D.Y."/>
            <person name="Morehouse N.J."/>
            <person name="Waterworth S."/>
            <person name="Barkei J."/>
            <person name="Gray C.A."/>
            <person name="Kwan J.C."/>
            <person name="Eustaquio A.S."/>
            <person name="Linington R.G."/>
        </authorList>
    </citation>
    <scope>NUCLEOTIDE SEQUENCE [LARGE SCALE GENOMIC DNA]</scope>
    <source>
        <strain evidence="6 7">RL17-338-BIF-B</strain>
    </source>
</reference>